<comment type="caution">
    <text evidence="2">The sequence shown here is derived from an EMBL/GenBank/DDBJ whole genome shotgun (WGS) entry which is preliminary data.</text>
</comment>
<organism evidence="2 3">
    <name type="scientific">Protopolystoma xenopodis</name>
    <dbReference type="NCBI Taxonomy" id="117903"/>
    <lineage>
        <taxon>Eukaryota</taxon>
        <taxon>Metazoa</taxon>
        <taxon>Spiralia</taxon>
        <taxon>Lophotrochozoa</taxon>
        <taxon>Platyhelminthes</taxon>
        <taxon>Monogenea</taxon>
        <taxon>Polyopisthocotylea</taxon>
        <taxon>Polystomatidea</taxon>
        <taxon>Polystomatidae</taxon>
        <taxon>Protopolystoma</taxon>
    </lineage>
</organism>
<protein>
    <submittedName>
        <fullName evidence="2">Uncharacterized protein</fullName>
    </submittedName>
</protein>
<name>A0A3S5A1S7_9PLAT</name>
<sequence length="148" mass="16575">QAEPEFQIHRAVDTSEGVLADPLVKPNGKQKPSVTDLLQKISAQGDDLPSTRQLMARHIHLAEKHGEESDNHIEHEDEEGGEDECEIDLEKKDIEELSIREVDAKDAGQRHQIPQSSCPLTAVLPHTSLELTPQDLDQQSSFIIECHY</sequence>
<reference evidence="2" key="1">
    <citation type="submission" date="2018-11" db="EMBL/GenBank/DDBJ databases">
        <authorList>
            <consortium name="Pathogen Informatics"/>
        </authorList>
    </citation>
    <scope>NUCLEOTIDE SEQUENCE</scope>
</reference>
<dbReference type="AlphaFoldDB" id="A0A3S5A1S7"/>
<keyword evidence="3" id="KW-1185">Reference proteome</keyword>
<dbReference type="Proteomes" id="UP000784294">
    <property type="component" value="Unassembled WGS sequence"/>
</dbReference>
<gene>
    <name evidence="2" type="ORF">PXEA_LOCUS18859</name>
</gene>
<feature type="region of interest" description="Disordered" evidence="1">
    <location>
        <begin position="63"/>
        <end position="85"/>
    </location>
</feature>
<feature type="compositionally biased region" description="Basic and acidic residues" evidence="1">
    <location>
        <begin position="63"/>
        <end position="75"/>
    </location>
</feature>
<feature type="non-terminal residue" evidence="2">
    <location>
        <position position="1"/>
    </location>
</feature>
<evidence type="ECO:0000256" key="1">
    <source>
        <dbReference type="SAM" id="MobiDB-lite"/>
    </source>
</evidence>
<dbReference type="EMBL" id="CAAALY010073800">
    <property type="protein sequence ID" value="VEL25419.1"/>
    <property type="molecule type" value="Genomic_DNA"/>
</dbReference>
<evidence type="ECO:0000313" key="3">
    <source>
        <dbReference type="Proteomes" id="UP000784294"/>
    </source>
</evidence>
<proteinExistence type="predicted"/>
<evidence type="ECO:0000313" key="2">
    <source>
        <dbReference type="EMBL" id="VEL25419.1"/>
    </source>
</evidence>
<accession>A0A3S5A1S7</accession>
<feature type="compositionally biased region" description="Acidic residues" evidence="1">
    <location>
        <begin position="76"/>
        <end position="85"/>
    </location>
</feature>